<sequence>MQKLKTNNFKNLQAAVFRFGADLRKKFVTSARLNIFLRRPEQFEYGQITTRLNIYQRFPNGTLGPKLVSKHLDLDFGEATEFEQVELMLDVLPVQEWIENGPQFEQQKFYSDFDNENIPSSIALYVEAIYEGENLVQYPNLPNNEENEDEVRKEKGELRGIIILVPVAEILEKSEFIETLKT</sequence>
<evidence type="ECO:0000313" key="2">
    <source>
        <dbReference type="WBParaSite" id="Minc3s00596g14858"/>
    </source>
</evidence>
<reference evidence="2" key="1">
    <citation type="submission" date="2022-11" db="UniProtKB">
        <authorList>
            <consortium name="WormBaseParasite"/>
        </authorList>
    </citation>
    <scope>IDENTIFICATION</scope>
</reference>
<organism evidence="1 2">
    <name type="scientific">Meloidogyne incognita</name>
    <name type="common">Southern root-knot nematode worm</name>
    <name type="synonym">Oxyuris incognita</name>
    <dbReference type="NCBI Taxonomy" id="6306"/>
    <lineage>
        <taxon>Eukaryota</taxon>
        <taxon>Metazoa</taxon>
        <taxon>Ecdysozoa</taxon>
        <taxon>Nematoda</taxon>
        <taxon>Chromadorea</taxon>
        <taxon>Rhabditida</taxon>
        <taxon>Tylenchina</taxon>
        <taxon>Tylenchomorpha</taxon>
        <taxon>Tylenchoidea</taxon>
        <taxon>Meloidogynidae</taxon>
        <taxon>Meloidogyninae</taxon>
        <taxon>Meloidogyne</taxon>
        <taxon>Meloidogyne incognita group</taxon>
    </lineage>
</organism>
<proteinExistence type="predicted"/>
<dbReference type="Proteomes" id="UP000887563">
    <property type="component" value="Unplaced"/>
</dbReference>
<evidence type="ECO:0000313" key="1">
    <source>
        <dbReference type="Proteomes" id="UP000887563"/>
    </source>
</evidence>
<accession>A0A914LQ95</accession>
<name>A0A914LQ95_MELIC</name>
<dbReference type="AlphaFoldDB" id="A0A914LQ95"/>
<protein>
    <submittedName>
        <fullName evidence="2">Uncharacterized protein</fullName>
    </submittedName>
</protein>
<keyword evidence="1" id="KW-1185">Reference proteome</keyword>
<dbReference type="WBParaSite" id="Minc3s00596g14858">
    <property type="protein sequence ID" value="Minc3s00596g14858"/>
    <property type="gene ID" value="Minc3s00596g14858"/>
</dbReference>